<evidence type="ECO:0000256" key="1">
    <source>
        <dbReference type="ARBA" id="ARBA00008645"/>
    </source>
</evidence>
<evidence type="ECO:0000256" key="5">
    <source>
        <dbReference type="ARBA" id="ARBA00022801"/>
    </source>
</evidence>
<keyword evidence="5" id="KW-0378">Hydrolase</keyword>
<dbReference type="InterPro" id="IPR016812">
    <property type="entry name" value="PPase_methylesterase_euk"/>
</dbReference>
<dbReference type="Gene3D" id="3.40.50.1820">
    <property type="entry name" value="alpha/beta hydrolase"/>
    <property type="match status" value="1"/>
</dbReference>
<evidence type="ECO:0000313" key="10">
    <source>
        <dbReference type="EMBL" id="BCR84373.1"/>
    </source>
</evidence>
<name>A0A7R7VGM4_ASPCH</name>
<evidence type="ECO:0000256" key="3">
    <source>
        <dbReference type="ARBA" id="ARBA00020672"/>
    </source>
</evidence>
<feature type="region of interest" description="Disordered" evidence="8">
    <location>
        <begin position="1"/>
        <end position="23"/>
    </location>
</feature>
<evidence type="ECO:0000256" key="7">
    <source>
        <dbReference type="ARBA" id="ARBA00049203"/>
    </source>
</evidence>
<keyword evidence="11" id="KW-1185">Reference proteome</keyword>
<dbReference type="RefSeq" id="XP_043132895.1">
    <property type="nucleotide sequence ID" value="XM_043276381.1"/>
</dbReference>
<dbReference type="SUPFAM" id="SSF53474">
    <property type="entry name" value="alpha/beta-Hydrolases"/>
    <property type="match status" value="1"/>
</dbReference>
<feature type="compositionally biased region" description="Low complexity" evidence="8">
    <location>
        <begin position="85"/>
        <end position="98"/>
    </location>
</feature>
<evidence type="ECO:0000256" key="6">
    <source>
        <dbReference type="ARBA" id="ARBA00024741"/>
    </source>
</evidence>
<dbReference type="Proteomes" id="UP000637239">
    <property type="component" value="Chromosome 1"/>
</dbReference>
<reference evidence="10" key="2">
    <citation type="submission" date="2021-02" db="EMBL/GenBank/DDBJ databases">
        <title>Aspergillus chevalieri M1 genome sequence.</title>
        <authorList>
            <person name="Kadooka C."/>
            <person name="Mori K."/>
            <person name="Futagami T."/>
        </authorList>
    </citation>
    <scope>NUCLEOTIDE SEQUENCE</scope>
    <source>
        <strain evidence="10">M1</strain>
    </source>
</reference>
<dbReference type="InterPro" id="IPR029058">
    <property type="entry name" value="AB_hydrolase_fold"/>
</dbReference>
<dbReference type="Pfam" id="PF12697">
    <property type="entry name" value="Abhydrolase_6"/>
    <property type="match status" value="1"/>
</dbReference>
<comment type="catalytic activity">
    <reaction evidence="7">
        <text>[phosphatase 2A protein]-C-terminal L-leucine methyl ester + H2O = [phosphatase 2A protein]-C-terminal L-leucine + methanol + H(+)</text>
        <dbReference type="Rhea" id="RHEA:48548"/>
        <dbReference type="Rhea" id="RHEA-COMP:12134"/>
        <dbReference type="Rhea" id="RHEA-COMP:12135"/>
        <dbReference type="ChEBI" id="CHEBI:15377"/>
        <dbReference type="ChEBI" id="CHEBI:15378"/>
        <dbReference type="ChEBI" id="CHEBI:17790"/>
        <dbReference type="ChEBI" id="CHEBI:90516"/>
        <dbReference type="ChEBI" id="CHEBI:90517"/>
        <dbReference type="EC" id="3.1.1.89"/>
    </reaction>
</comment>
<dbReference type="GO" id="GO:0051723">
    <property type="term" value="F:protein methylesterase activity"/>
    <property type="evidence" value="ECO:0007669"/>
    <property type="project" value="UniProtKB-EC"/>
</dbReference>
<dbReference type="EMBL" id="AP024416">
    <property type="protein sequence ID" value="BCR84373.1"/>
    <property type="molecule type" value="Genomic_DNA"/>
</dbReference>
<feature type="region of interest" description="Disordered" evidence="8">
    <location>
        <begin position="451"/>
        <end position="473"/>
    </location>
</feature>
<evidence type="ECO:0000256" key="4">
    <source>
        <dbReference type="ARBA" id="ARBA00022487"/>
    </source>
</evidence>
<evidence type="ECO:0000259" key="9">
    <source>
        <dbReference type="Pfam" id="PF12697"/>
    </source>
</evidence>
<accession>A0A7R7VGM4</accession>
<dbReference type="EC" id="3.1.1.89" evidence="2"/>
<protein>
    <recommendedName>
        <fullName evidence="3">Protein phosphatase methylesterase 1</fullName>
        <ecNumber evidence="2">3.1.1.89</ecNumber>
    </recommendedName>
</protein>
<dbReference type="PANTHER" id="PTHR14189:SF0">
    <property type="entry name" value="PROTEIN PHOSPHATASE METHYLESTERASE 1"/>
    <property type="match status" value="1"/>
</dbReference>
<proteinExistence type="inferred from homology"/>
<evidence type="ECO:0000256" key="2">
    <source>
        <dbReference type="ARBA" id="ARBA00013111"/>
    </source>
</evidence>
<feature type="region of interest" description="Disordered" evidence="8">
    <location>
        <begin position="60"/>
        <end position="108"/>
    </location>
</feature>
<evidence type="ECO:0000256" key="8">
    <source>
        <dbReference type="SAM" id="MobiDB-lite"/>
    </source>
</evidence>
<dbReference type="FunFam" id="3.40.50.1820:FF:000186">
    <property type="entry name" value="Protein phosphatase methylesterase 1"/>
    <property type="match status" value="1"/>
</dbReference>
<feature type="domain" description="AB hydrolase-1" evidence="9">
    <location>
        <begin position="154"/>
        <end position="417"/>
    </location>
</feature>
<sequence>MRRHHLGPTTPRISHFEHQRPGLTQPTINLNAATINILNSPMSELQKSFAKAKIAKLPPEAPMIPEQPAGGSTMQPIGESDNDSSDASSTATAVPSPTRQLFARPSRGFQSSTSLPWTDFFTQELSLTQTIPSTNLRITHHVYLIPPSQSGPLFVMHHGAGSSGLSFAVCAEEIRKILPNAGILSLDARDHGITEVSRIDSSAEDGNAEIETDLMLETLSLDLLFVIRETQAKMGWETLPDIVLVGHSLGGAVVTDVAKKGELGQKLLAYAVLDIVEGSAMDALQSMEKYLATRPTRFPSLSSGIEWHTRSRTIRNRTSARVSVPSLLYEEGTPIDPSRPWIWRTNLNDTKPFWENWFIGLSRKFLEARGGKLLILAGTDRLDKELMIGQMQGKFQLQIFPEAGHFIQEDQPAKTAQVLVDFYKRNDRSALVLPPKVADMQASTAMNKSVGAINPNSFGKGGDGGQPGSIRKP</sequence>
<dbReference type="GeneID" id="66978732"/>
<organism evidence="10 11">
    <name type="scientific">Aspergillus chevalieri</name>
    <name type="common">Eurotium chevalieri</name>
    <dbReference type="NCBI Taxonomy" id="182096"/>
    <lineage>
        <taxon>Eukaryota</taxon>
        <taxon>Fungi</taxon>
        <taxon>Dikarya</taxon>
        <taxon>Ascomycota</taxon>
        <taxon>Pezizomycotina</taxon>
        <taxon>Eurotiomycetes</taxon>
        <taxon>Eurotiomycetidae</taxon>
        <taxon>Eurotiales</taxon>
        <taxon>Aspergillaceae</taxon>
        <taxon>Aspergillus</taxon>
        <taxon>Aspergillus subgen. Aspergillus</taxon>
    </lineage>
</organism>
<gene>
    <name evidence="10" type="primary">PPE1_1</name>
    <name evidence="10" type="ORF">ACHE_11775A</name>
</gene>
<comment type="similarity">
    <text evidence="1">Belongs to the AB hydrolase superfamily.</text>
</comment>
<dbReference type="PANTHER" id="PTHR14189">
    <property type="entry name" value="PROTEIN PHOSPHATASE METHYLESTERASE-1 RELATED"/>
    <property type="match status" value="1"/>
</dbReference>
<dbReference type="InterPro" id="IPR000073">
    <property type="entry name" value="AB_hydrolase_1"/>
</dbReference>
<reference evidence="10" key="1">
    <citation type="submission" date="2021-01" db="EMBL/GenBank/DDBJ databases">
        <authorList>
            <consortium name="Aspergillus chevalieri M1 genome sequencing consortium"/>
            <person name="Kazuki M."/>
            <person name="Futagami T."/>
        </authorList>
    </citation>
    <scope>NUCLEOTIDE SEQUENCE</scope>
    <source>
        <strain evidence="10">M1</strain>
    </source>
</reference>
<keyword evidence="4" id="KW-0719">Serine esterase</keyword>
<comment type="function">
    <text evidence="6">Demethylates proteins that have been reversibly carboxymethylated. Demethylates the phosphatase PP2A catalytic subunit.</text>
</comment>
<dbReference type="KEGG" id="ache:ACHE_11775A"/>
<evidence type="ECO:0000313" key="11">
    <source>
        <dbReference type="Proteomes" id="UP000637239"/>
    </source>
</evidence>
<dbReference type="AlphaFoldDB" id="A0A7R7VGM4"/>